<feature type="domain" description="DUF4795" evidence="3">
    <location>
        <begin position="354"/>
        <end position="560"/>
    </location>
</feature>
<dbReference type="Proteomes" id="UP001195483">
    <property type="component" value="Unassembled WGS sequence"/>
</dbReference>
<evidence type="ECO:0000256" key="1">
    <source>
        <dbReference type="SAM" id="Coils"/>
    </source>
</evidence>
<feature type="coiled-coil region" evidence="1">
    <location>
        <begin position="486"/>
        <end position="513"/>
    </location>
</feature>
<dbReference type="Pfam" id="PF16043">
    <property type="entry name" value="DUF4795"/>
    <property type="match status" value="1"/>
</dbReference>
<feature type="region of interest" description="Disordered" evidence="2">
    <location>
        <begin position="258"/>
        <end position="287"/>
    </location>
</feature>
<dbReference type="InterPro" id="IPR032013">
    <property type="entry name" value="DUF4795"/>
</dbReference>
<feature type="region of interest" description="Disordered" evidence="2">
    <location>
        <begin position="672"/>
        <end position="745"/>
    </location>
</feature>
<feature type="compositionally biased region" description="Polar residues" evidence="2">
    <location>
        <begin position="715"/>
        <end position="731"/>
    </location>
</feature>
<feature type="coiled-coil region" evidence="1">
    <location>
        <begin position="169"/>
        <end position="215"/>
    </location>
</feature>
<sequence>MPTVTLRQMVDLSLGTPEVGAVNFNVMHALLHAMISKLQIADVKADINEADRDFLSSSKMRARSTLSEADSGKGEDSEDGMSEKSSIPPFRPTPYHKVEIKLEQLAQQVNQLMELPTNSHIFQKAADQFQKARSQGSGETPVNDIWQFLKIDGRVRTNEEGIDRLVSLVNHLMKEMNHLKDVNKELMDKIQGLNINDLMKKINSLEDKLAELNKKFSELPTPEQFAEFVTWPALEDALKGLRTDIGSLKDRGERIVIEQSIQTETPSRPSSSRVSTSRMSTSSGPSDQLLDILERLGKLSEDHDVLVKRVDDIEEQLKNKINKSDIEGLGVPNELMDQIAQLKQDLDRLSQMREKDSEALSRAQQAILKLQAELEKLHGTTSDLMDENRERIKELENLLAFCKRLQEEKADKEATQRELDMKADKRLMDNKVNHSLFDSKTSEIDKLIQEILDKLAGYESDWKQNFNKLMSDIDGKLDRLELDPLKEWLEAQLKSLNEKIKRYQNTVEWGEDDAAGIRKQLVQRFHCISCDRPVDMVPTGPVPSLPNQSALPPTRSPRPYTTFELDQIRQQAKSFGSPEITDYYATPRPCGGSHTMTYPHKRMTRLTHLSHLFKEEETILPTVPKEEVEIFGVDGHIYKGRRGNSKLEARLPVGVNNNNVQTPRPTAEAVTVSVKTQKSSSQLKVSSQTSQRNRPTSARASTTPRPESVKGRPSSRPQSARPTHSSRTTPAPSEPQMQEEVHGETELEIDDDAIEVPLVDLQVHIEDPGIKPFGIEDPSIKPFSIEDPGIKPFSIEDPGIKPLSIEDPGIKPFSIEDPGIKPLRIVYK</sequence>
<organism evidence="4 5">
    <name type="scientific">Potamilus streckersoni</name>
    <dbReference type="NCBI Taxonomy" id="2493646"/>
    <lineage>
        <taxon>Eukaryota</taxon>
        <taxon>Metazoa</taxon>
        <taxon>Spiralia</taxon>
        <taxon>Lophotrochozoa</taxon>
        <taxon>Mollusca</taxon>
        <taxon>Bivalvia</taxon>
        <taxon>Autobranchia</taxon>
        <taxon>Heteroconchia</taxon>
        <taxon>Palaeoheterodonta</taxon>
        <taxon>Unionida</taxon>
        <taxon>Unionoidea</taxon>
        <taxon>Unionidae</taxon>
        <taxon>Ambleminae</taxon>
        <taxon>Lampsilini</taxon>
        <taxon>Potamilus</taxon>
    </lineage>
</organism>
<accession>A0AAE0VY81</accession>
<reference evidence="4" key="2">
    <citation type="journal article" date="2021" name="Genome Biol. Evol.">
        <title>Developing a high-quality reference genome for a parasitic bivalve with doubly uniparental inheritance (Bivalvia: Unionida).</title>
        <authorList>
            <person name="Smith C.H."/>
        </authorList>
    </citation>
    <scope>NUCLEOTIDE SEQUENCE</scope>
    <source>
        <strain evidence="4">CHS0354</strain>
        <tissue evidence="4">Mantle</tissue>
    </source>
</reference>
<name>A0AAE0VY81_9BIVA</name>
<feature type="compositionally biased region" description="Low complexity" evidence="2">
    <location>
        <begin position="265"/>
        <end position="286"/>
    </location>
</feature>
<feature type="compositionally biased region" description="Polar residues" evidence="2">
    <location>
        <begin position="58"/>
        <end position="68"/>
    </location>
</feature>
<dbReference type="PANTHER" id="PTHR47080">
    <property type="entry name" value="CHROMOSOME 16 OPEN READING FRAME 96"/>
    <property type="match status" value="1"/>
</dbReference>
<reference evidence="4" key="1">
    <citation type="journal article" date="2021" name="Genome Biol. Evol.">
        <title>A High-Quality Reference Genome for a Parasitic Bivalve with Doubly Uniparental Inheritance (Bivalvia: Unionida).</title>
        <authorList>
            <person name="Smith C.H."/>
        </authorList>
    </citation>
    <scope>NUCLEOTIDE SEQUENCE</scope>
    <source>
        <strain evidence="4">CHS0354</strain>
    </source>
</reference>
<evidence type="ECO:0000259" key="3">
    <source>
        <dbReference type="Pfam" id="PF16043"/>
    </source>
</evidence>
<dbReference type="AlphaFoldDB" id="A0AAE0VY81"/>
<feature type="compositionally biased region" description="Polar residues" evidence="2">
    <location>
        <begin position="692"/>
        <end position="705"/>
    </location>
</feature>
<gene>
    <name evidence="4" type="ORF">CHS0354_025520</name>
</gene>
<reference evidence="4" key="3">
    <citation type="submission" date="2023-05" db="EMBL/GenBank/DDBJ databases">
        <authorList>
            <person name="Smith C.H."/>
        </authorList>
    </citation>
    <scope>NUCLEOTIDE SEQUENCE</scope>
    <source>
        <strain evidence="4">CHS0354</strain>
        <tissue evidence="4">Mantle</tissue>
    </source>
</reference>
<dbReference type="PANTHER" id="PTHR47080:SF1">
    <property type="entry name" value="CHROMOSOME 16 OPEN READING FRAME 96"/>
    <property type="match status" value="1"/>
</dbReference>
<evidence type="ECO:0000256" key="2">
    <source>
        <dbReference type="SAM" id="MobiDB-lite"/>
    </source>
</evidence>
<dbReference type="EMBL" id="JAEAOA010001521">
    <property type="protein sequence ID" value="KAK3593627.1"/>
    <property type="molecule type" value="Genomic_DNA"/>
</dbReference>
<feature type="region of interest" description="Disordered" evidence="2">
    <location>
        <begin position="58"/>
        <end position="93"/>
    </location>
</feature>
<keyword evidence="5" id="KW-1185">Reference proteome</keyword>
<protein>
    <recommendedName>
        <fullName evidence="3">DUF4795 domain-containing protein</fullName>
    </recommendedName>
</protein>
<feature type="coiled-coil region" evidence="1">
    <location>
        <begin position="296"/>
        <end position="425"/>
    </location>
</feature>
<evidence type="ECO:0000313" key="4">
    <source>
        <dbReference type="EMBL" id="KAK3593627.1"/>
    </source>
</evidence>
<feature type="compositionally biased region" description="Low complexity" evidence="2">
    <location>
        <begin position="672"/>
        <end position="691"/>
    </location>
</feature>
<comment type="caution">
    <text evidence="4">The sequence shown here is derived from an EMBL/GenBank/DDBJ whole genome shotgun (WGS) entry which is preliminary data.</text>
</comment>
<keyword evidence="1" id="KW-0175">Coiled coil</keyword>
<evidence type="ECO:0000313" key="5">
    <source>
        <dbReference type="Proteomes" id="UP001195483"/>
    </source>
</evidence>
<proteinExistence type="predicted"/>
<dbReference type="Gene3D" id="1.10.287.1490">
    <property type="match status" value="1"/>
</dbReference>